<evidence type="ECO:0000256" key="1">
    <source>
        <dbReference type="SAM" id="MobiDB-lite"/>
    </source>
</evidence>
<gene>
    <name evidence="2" type="ORF">GJ744_011771</name>
</gene>
<reference evidence="2" key="1">
    <citation type="submission" date="2020-02" db="EMBL/GenBank/DDBJ databases">
        <authorList>
            <person name="Palmer J.M."/>
        </authorList>
    </citation>
    <scope>NUCLEOTIDE SEQUENCE</scope>
    <source>
        <strain evidence="2">EPUS1.4</strain>
        <tissue evidence="2">Thallus</tissue>
    </source>
</reference>
<evidence type="ECO:0000313" key="2">
    <source>
        <dbReference type="EMBL" id="KAF7506417.1"/>
    </source>
</evidence>
<name>A0A8H7AEN4_9EURO</name>
<protein>
    <submittedName>
        <fullName evidence="2">Uncharacterized protein</fullName>
    </submittedName>
</protein>
<proteinExistence type="predicted"/>
<organism evidence="2 3">
    <name type="scientific">Endocarpon pusillum</name>
    <dbReference type="NCBI Taxonomy" id="364733"/>
    <lineage>
        <taxon>Eukaryota</taxon>
        <taxon>Fungi</taxon>
        <taxon>Dikarya</taxon>
        <taxon>Ascomycota</taxon>
        <taxon>Pezizomycotina</taxon>
        <taxon>Eurotiomycetes</taxon>
        <taxon>Chaetothyriomycetidae</taxon>
        <taxon>Verrucariales</taxon>
        <taxon>Verrucariaceae</taxon>
        <taxon>Endocarpon</taxon>
    </lineage>
</organism>
<dbReference type="EMBL" id="JAACFV010000087">
    <property type="protein sequence ID" value="KAF7506417.1"/>
    <property type="molecule type" value="Genomic_DNA"/>
</dbReference>
<feature type="compositionally biased region" description="Low complexity" evidence="1">
    <location>
        <begin position="79"/>
        <end position="91"/>
    </location>
</feature>
<sequence>MTCSSRISRIIPTALPLTLEHIPADFQFLRSPSDRVTLMSNEYKDDIQELQHTGRPPSPSYPIPELPSILPPVTPMKFPSWRSAQSSSPSPITEHEGSTHEANQNRSGHRGSAISKASTKKVHVSTRISSLAPSLGICAEQDPWTRIDSSSALTGRLDEPYMEIITTSVQKRHGRQNQPLPPQSKDGSGFNRRRYSHVVRTEALAPCPKWRTTL</sequence>
<keyword evidence="3" id="KW-1185">Reference proteome</keyword>
<dbReference type="AlphaFoldDB" id="A0A8H7AEN4"/>
<comment type="caution">
    <text evidence="2">The sequence shown here is derived from an EMBL/GenBank/DDBJ whole genome shotgun (WGS) entry which is preliminary data.</text>
</comment>
<feature type="region of interest" description="Disordered" evidence="1">
    <location>
        <begin position="170"/>
        <end position="192"/>
    </location>
</feature>
<dbReference type="Proteomes" id="UP000606974">
    <property type="component" value="Unassembled WGS sequence"/>
</dbReference>
<feature type="region of interest" description="Disordered" evidence="1">
    <location>
        <begin position="77"/>
        <end position="126"/>
    </location>
</feature>
<accession>A0A8H7AEN4</accession>
<evidence type="ECO:0000313" key="3">
    <source>
        <dbReference type="Proteomes" id="UP000606974"/>
    </source>
</evidence>